<sequence length="119" mass="13267">MHPQCGTSCWLTALWLEAVRVQAAVVRSRGSGSEAFWTGDRLLEVRPQHKLLHASRLIAGPGEKLLEELPDGACVIARRFSFSDRTRQSSIGRGLDRTLCYDISTVRSHLRGMPETVVH</sequence>
<feature type="chain" id="PRO_5021473723" evidence="1">
    <location>
        <begin position="24"/>
        <end position="119"/>
    </location>
</feature>
<comment type="caution">
    <text evidence="2">The sequence shown here is derived from an EMBL/GenBank/DDBJ whole genome shotgun (WGS) entry which is preliminary data.</text>
</comment>
<dbReference type="AlphaFoldDB" id="A0A4Z2FRE1"/>
<feature type="signal peptide" evidence="1">
    <location>
        <begin position="1"/>
        <end position="23"/>
    </location>
</feature>
<evidence type="ECO:0000256" key="1">
    <source>
        <dbReference type="SAM" id="SignalP"/>
    </source>
</evidence>
<keyword evidence="3" id="KW-1185">Reference proteome</keyword>
<evidence type="ECO:0000313" key="3">
    <source>
        <dbReference type="Proteomes" id="UP000314294"/>
    </source>
</evidence>
<name>A0A4Z2FRE1_9TELE</name>
<dbReference type="EMBL" id="SRLO01000974">
    <property type="protein sequence ID" value="TNN43343.1"/>
    <property type="molecule type" value="Genomic_DNA"/>
</dbReference>
<keyword evidence="1" id="KW-0732">Signal</keyword>
<accession>A0A4Z2FRE1</accession>
<protein>
    <submittedName>
        <fullName evidence="2">Uncharacterized protein</fullName>
    </submittedName>
</protein>
<reference evidence="2 3" key="1">
    <citation type="submission" date="2019-03" db="EMBL/GenBank/DDBJ databases">
        <title>First draft genome of Liparis tanakae, snailfish: a comprehensive survey of snailfish specific genes.</title>
        <authorList>
            <person name="Kim W."/>
            <person name="Song I."/>
            <person name="Jeong J.-H."/>
            <person name="Kim D."/>
            <person name="Kim S."/>
            <person name="Ryu S."/>
            <person name="Song J.Y."/>
            <person name="Lee S.K."/>
        </authorList>
    </citation>
    <scope>NUCLEOTIDE SEQUENCE [LARGE SCALE GENOMIC DNA]</scope>
    <source>
        <tissue evidence="2">Muscle</tissue>
    </source>
</reference>
<proteinExistence type="predicted"/>
<dbReference type="OrthoDB" id="66144at2759"/>
<organism evidence="2 3">
    <name type="scientific">Liparis tanakae</name>
    <name type="common">Tanaka's snailfish</name>
    <dbReference type="NCBI Taxonomy" id="230148"/>
    <lineage>
        <taxon>Eukaryota</taxon>
        <taxon>Metazoa</taxon>
        <taxon>Chordata</taxon>
        <taxon>Craniata</taxon>
        <taxon>Vertebrata</taxon>
        <taxon>Euteleostomi</taxon>
        <taxon>Actinopterygii</taxon>
        <taxon>Neopterygii</taxon>
        <taxon>Teleostei</taxon>
        <taxon>Neoteleostei</taxon>
        <taxon>Acanthomorphata</taxon>
        <taxon>Eupercaria</taxon>
        <taxon>Perciformes</taxon>
        <taxon>Cottioidei</taxon>
        <taxon>Cottales</taxon>
        <taxon>Liparidae</taxon>
        <taxon>Liparis</taxon>
    </lineage>
</organism>
<gene>
    <name evidence="2" type="ORF">EYF80_046469</name>
</gene>
<evidence type="ECO:0000313" key="2">
    <source>
        <dbReference type="EMBL" id="TNN43343.1"/>
    </source>
</evidence>
<dbReference type="Proteomes" id="UP000314294">
    <property type="component" value="Unassembled WGS sequence"/>
</dbReference>